<dbReference type="InterPro" id="IPR036138">
    <property type="entry name" value="PBP_dimer_sf"/>
</dbReference>
<dbReference type="Gene3D" id="3.40.710.10">
    <property type="entry name" value="DD-peptidase/beta-lactamase superfamily"/>
    <property type="match status" value="1"/>
</dbReference>
<dbReference type="Gene3D" id="3.30.450.330">
    <property type="match status" value="1"/>
</dbReference>
<dbReference type="AlphaFoldDB" id="A0A1M7PTK8"/>
<dbReference type="GO" id="GO:0009252">
    <property type="term" value="P:peptidoglycan biosynthetic process"/>
    <property type="evidence" value="ECO:0007669"/>
    <property type="project" value="UniProtKB-UniRule"/>
</dbReference>
<keyword evidence="9 16" id="KW-0133">Cell shape</keyword>
<evidence type="ECO:0000256" key="7">
    <source>
        <dbReference type="ARBA" id="ARBA00022692"/>
    </source>
</evidence>
<keyword evidence="11 16" id="KW-1133">Transmembrane helix</keyword>
<feature type="domain" description="Penicillin-binding protein transpeptidase" evidence="17">
    <location>
        <begin position="266"/>
        <end position="561"/>
    </location>
</feature>
<comment type="subcellular location">
    <subcellularLocation>
        <location evidence="16">Cell inner membrane</location>
        <topology evidence="16">Single-pass membrane protein</topology>
    </subcellularLocation>
    <subcellularLocation>
        <location evidence="1">Membrane</location>
    </subcellularLocation>
</comment>
<dbReference type="GO" id="GO:0000917">
    <property type="term" value="P:division septum assembly"/>
    <property type="evidence" value="ECO:0007669"/>
    <property type="project" value="UniProtKB-KW"/>
</dbReference>
<evidence type="ECO:0000256" key="10">
    <source>
        <dbReference type="ARBA" id="ARBA00022984"/>
    </source>
</evidence>
<dbReference type="InterPro" id="IPR005311">
    <property type="entry name" value="PBP_dimer"/>
</dbReference>
<comment type="pathway">
    <text evidence="16">Cell wall biogenesis; peptidoglycan biosynthesis.</text>
</comment>
<keyword evidence="7 16" id="KW-0812">Transmembrane</keyword>
<dbReference type="GO" id="GO:0043093">
    <property type="term" value="P:FtsZ-dependent cytokinesis"/>
    <property type="evidence" value="ECO:0007669"/>
    <property type="project" value="UniProtKB-UniRule"/>
</dbReference>
<keyword evidence="4 16" id="KW-0132">Cell division</keyword>
<dbReference type="GO" id="GO:0008955">
    <property type="term" value="F:peptidoglycan glycosyltransferase activity"/>
    <property type="evidence" value="ECO:0007669"/>
    <property type="project" value="InterPro"/>
</dbReference>
<dbReference type="Pfam" id="PF03717">
    <property type="entry name" value="PBP_dimer"/>
    <property type="match status" value="1"/>
</dbReference>
<dbReference type="RefSeq" id="WP_072785252.1">
    <property type="nucleotide sequence ID" value="NZ_FRCX01000005.1"/>
</dbReference>
<evidence type="ECO:0000256" key="2">
    <source>
        <dbReference type="ARBA" id="ARBA00022475"/>
    </source>
</evidence>
<dbReference type="HAMAP" id="MF_02080">
    <property type="entry name" value="FtsI_transpept"/>
    <property type="match status" value="1"/>
</dbReference>
<evidence type="ECO:0000256" key="3">
    <source>
        <dbReference type="ARBA" id="ARBA00022519"/>
    </source>
</evidence>
<evidence type="ECO:0000256" key="11">
    <source>
        <dbReference type="ARBA" id="ARBA00022989"/>
    </source>
</evidence>
<keyword evidence="13 16" id="KW-0717">Septation</keyword>
<dbReference type="GO" id="GO:0009002">
    <property type="term" value="F:serine-type D-Ala-D-Ala carboxypeptidase activity"/>
    <property type="evidence" value="ECO:0007669"/>
    <property type="project" value="UniProtKB-UniRule"/>
</dbReference>
<dbReference type="Pfam" id="PF00905">
    <property type="entry name" value="Transpeptidase"/>
    <property type="match status" value="1"/>
</dbReference>
<name>A0A1M7PTK8_9BURK</name>
<dbReference type="EC" id="3.4.16.4" evidence="16"/>
<evidence type="ECO:0000259" key="18">
    <source>
        <dbReference type="Pfam" id="PF03717"/>
    </source>
</evidence>
<organism evidence="19 20">
    <name type="scientific">Duganella sacchari</name>
    <dbReference type="NCBI Taxonomy" id="551987"/>
    <lineage>
        <taxon>Bacteria</taxon>
        <taxon>Pseudomonadati</taxon>
        <taxon>Pseudomonadota</taxon>
        <taxon>Betaproteobacteria</taxon>
        <taxon>Burkholderiales</taxon>
        <taxon>Oxalobacteraceae</taxon>
        <taxon>Telluria group</taxon>
        <taxon>Duganella</taxon>
    </lineage>
</organism>
<evidence type="ECO:0000256" key="13">
    <source>
        <dbReference type="ARBA" id="ARBA00023210"/>
    </source>
</evidence>
<evidence type="ECO:0000256" key="1">
    <source>
        <dbReference type="ARBA" id="ARBA00004370"/>
    </source>
</evidence>
<comment type="catalytic activity">
    <reaction evidence="16">
        <text>Preferential cleavage: (Ac)2-L-Lys-D-Ala-|-D-Ala. Also transpeptidation of peptidyl-alanyl moieties that are N-acyl substituents of D-alanine.</text>
        <dbReference type="EC" id="3.4.16.4"/>
    </reaction>
</comment>
<dbReference type="OrthoDB" id="9789078at2"/>
<evidence type="ECO:0000256" key="6">
    <source>
        <dbReference type="ARBA" id="ARBA00022670"/>
    </source>
</evidence>
<dbReference type="GO" id="GO:0008360">
    <property type="term" value="P:regulation of cell shape"/>
    <property type="evidence" value="ECO:0007669"/>
    <property type="project" value="UniProtKB-KW"/>
</dbReference>
<evidence type="ECO:0000256" key="12">
    <source>
        <dbReference type="ARBA" id="ARBA00023136"/>
    </source>
</evidence>
<keyword evidence="8 16" id="KW-0378">Hydrolase</keyword>
<evidence type="ECO:0000256" key="4">
    <source>
        <dbReference type="ARBA" id="ARBA00022618"/>
    </source>
</evidence>
<evidence type="ECO:0000256" key="16">
    <source>
        <dbReference type="HAMAP-Rule" id="MF_02080"/>
    </source>
</evidence>
<feature type="domain" description="Penicillin-binding protein dimerisation" evidence="18">
    <location>
        <begin position="78"/>
        <end position="225"/>
    </location>
</feature>
<dbReference type="SUPFAM" id="SSF56601">
    <property type="entry name" value="beta-lactamase/transpeptidase-like"/>
    <property type="match status" value="1"/>
</dbReference>
<evidence type="ECO:0000256" key="14">
    <source>
        <dbReference type="ARBA" id="ARBA00023306"/>
    </source>
</evidence>
<evidence type="ECO:0000256" key="15">
    <source>
        <dbReference type="ARBA" id="ARBA00023316"/>
    </source>
</evidence>
<evidence type="ECO:0000259" key="17">
    <source>
        <dbReference type="Pfam" id="PF00905"/>
    </source>
</evidence>
<keyword evidence="5 16" id="KW-0121">Carboxypeptidase</keyword>
<evidence type="ECO:0000256" key="8">
    <source>
        <dbReference type="ARBA" id="ARBA00022801"/>
    </source>
</evidence>
<evidence type="ECO:0000256" key="9">
    <source>
        <dbReference type="ARBA" id="ARBA00022960"/>
    </source>
</evidence>
<dbReference type="InterPro" id="IPR037532">
    <property type="entry name" value="FtsI_transpept"/>
</dbReference>
<dbReference type="Gene3D" id="1.10.150.770">
    <property type="match status" value="1"/>
</dbReference>
<dbReference type="PANTHER" id="PTHR30627:SF1">
    <property type="entry name" value="PEPTIDOGLYCAN D,D-TRANSPEPTIDASE FTSI"/>
    <property type="match status" value="1"/>
</dbReference>
<reference evidence="20" key="1">
    <citation type="submission" date="2016-11" db="EMBL/GenBank/DDBJ databases">
        <authorList>
            <person name="Varghese N."/>
            <person name="Submissions S."/>
        </authorList>
    </citation>
    <scope>NUCLEOTIDE SEQUENCE [LARGE SCALE GENOMIC DNA]</scope>
    <source>
        <strain evidence="20">Sac-22</strain>
    </source>
</reference>
<dbReference type="Proteomes" id="UP000184339">
    <property type="component" value="Unassembled WGS sequence"/>
</dbReference>
<dbReference type="GO" id="GO:0006508">
    <property type="term" value="P:proteolysis"/>
    <property type="evidence" value="ECO:0007669"/>
    <property type="project" value="UniProtKB-KW"/>
</dbReference>
<keyword evidence="15 16" id="KW-0961">Cell wall biogenesis/degradation</keyword>
<keyword evidence="2 16" id="KW-1003">Cell membrane</keyword>
<proteinExistence type="inferred from homology"/>
<keyword evidence="3 16" id="KW-0997">Cell inner membrane</keyword>
<keyword evidence="10 16" id="KW-0573">Peptidoglycan synthesis</keyword>
<evidence type="ECO:0000313" key="19">
    <source>
        <dbReference type="EMBL" id="SHN20685.1"/>
    </source>
</evidence>
<keyword evidence="14 16" id="KW-0131">Cell cycle</keyword>
<dbReference type="GO" id="GO:0071555">
    <property type="term" value="P:cell wall organization"/>
    <property type="evidence" value="ECO:0007669"/>
    <property type="project" value="UniProtKB-KW"/>
</dbReference>
<dbReference type="GO" id="GO:0008658">
    <property type="term" value="F:penicillin binding"/>
    <property type="evidence" value="ECO:0007669"/>
    <property type="project" value="InterPro"/>
</dbReference>
<feature type="active site" description="Acyl-ester intermediate" evidence="16">
    <location>
        <position position="313"/>
    </location>
</feature>
<dbReference type="GO" id="GO:0005886">
    <property type="term" value="C:plasma membrane"/>
    <property type="evidence" value="ECO:0007669"/>
    <property type="project" value="UniProtKB-SubCell"/>
</dbReference>
<evidence type="ECO:0000256" key="5">
    <source>
        <dbReference type="ARBA" id="ARBA00022645"/>
    </source>
</evidence>
<dbReference type="SUPFAM" id="SSF56519">
    <property type="entry name" value="Penicillin binding protein dimerisation domain"/>
    <property type="match status" value="1"/>
</dbReference>
<dbReference type="UniPathway" id="UPA00219"/>
<dbReference type="InterPro" id="IPR012338">
    <property type="entry name" value="Beta-lactam/transpept-like"/>
</dbReference>
<gene>
    <name evidence="16" type="primary">ftsI</name>
    <name evidence="19" type="ORF">SAMN05192549_105375</name>
</gene>
<dbReference type="InterPro" id="IPR001460">
    <property type="entry name" value="PCN-bd_Tpept"/>
</dbReference>
<comment type="function">
    <text evidence="16">Catalyzes cross-linking of the peptidoglycan cell wall at the division septum.</text>
</comment>
<dbReference type="EMBL" id="FRCX01000005">
    <property type="protein sequence ID" value="SHN20685.1"/>
    <property type="molecule type" value="Genomic_DNA"/>
</dbReference>
<dbReference type="InterPro" id="IPR050515">
    <property type="entry name" value="Beta-lactam/transpept"/>
</dbReference>
<keyword evidence="12 16" id="KW-0472">Membrane</keyword>
<dbReference type="PANTHER" id="PTHR30627">
    <property type="entry name" value="PEPTIDOGLYCAN D,D-TRANSPEPTIDASE"/>
    <property type="match status" value="1"/>
</dbReference>
<evidence type="ECO:0000313" key="20">
    <source>
        <dbReference type="Proteomes" id="UP000184339"/>
    </source>
</evidence>
<protein>
    <recommendedName>
        <fullName evidence="16">Peptidoglycan D,D-transpeptidase FtsI</fullName>
        <ecNumber evidence="16">3.4.16.4</ecNumber>
    </recommendedName>
    <alternativeName>
        <fullName evidence="16">Penicillin-binding protein 3</fullName>
        <shortName evidence="16">PBP-3</shortName>
    </alternativeName>
</protein>
<dbReference type="Gene3D" id="3.90.1310.10">
    <property type="entry name" value="Penicillin-binding protein 2a (Domain 2)"/>
    <property type="match status" value="1"/>
</dbReference>
<accession>A0A1M7PTK8</accession>
<comment type="similarity">
    <text evidence="16">Belongs to the transpeptidase family. FtsI subfamily.</text>
</comment>
<feature type="transmembrane region" description="Helical" evidence="16">
    <location>
        <begin position="37"/>
        <end position="56"/>
    </location>
</feature>
<keyword evidence="6 16" id="KW-0645">Protease</keyword>
<sequence>MSRGSNLNTSRVAASKGVAFSKSPVLAVRLPTWRSRVVLFVLFAAFAALAGRALWLQGLSTQFLQKQGEIRYARTLELPATRGKITDRDGQVLASSVPVKAIWAIPDDVQEAPPAKLKQLAKLLEMSDAELQKKLDSDRSFVYLKRQVEQDVAEQITKLGIEGIQTRKEYKRFYPQGEVTTHVVGFTNVEDQGQESMELAQQKTLQGVPGSRRVIKDRLGRIVEDIESVREPHDGKDLTLSIDSKIQYIAFTQIKDAVEKFRAKAGAALVLDVHTGEVLALANWPSYNPNDRSKLTGEQLRNRVMTDTFEPGSSMKPFPVAMALDAKKITPHTMFDTGNGSMVIGDRVIHDTHAHYMIDVQTIIQKSSNIGTTKIAFGMPAQDLWEMFTKLGFGQQPKWGFPGAVAGRVRPYKSWRPIEHANMSFGQGISVSLIQLARAYMVLARDGDIIPLSFQKVHEAPHGTQVISPKTAAEMREMLEMVTLPGGSAVKAQVPGYRVGGKTGTAQKFIGGRYSHTKYIGNFVGMAPMSDPRFIIAVMIDEPGGPVTYGGDVAGPVFSALAAQALRAKNIAPDSDLTHIIIPESAAQGNM</sequence>
<keyword evidence="20" id="KW-1185">Reference proteome</keyword>
<dbReference type="STRING" id="551987.SAMN05192549_105375"/>